<feature type="region of interest" description="Disordered" evidence="3">
    <location>
        <begin position="1"/>
        <end position="43"/>
    </location>
</feature>
<evidence type="ECO:0000256" key="3">
    <source>
        <dbReference type="SAM" id="MobiDB-lite"/>
    </source>
</evidence>
<dbReference type="AlphaFoldDB" id="A0A7J7HDK1"/>
<reference evidence="5 6" key="2">
    <citation type="submission" date="2020-07" db="EMBL/GenBank/DDBJ databases">
        <title>Genome assembly of wild tea tree DASZ reveals pedigree and selection history of tea varieties.</title>
        <authorList>
            <person name="Zhang W."/>
        </authorList>
    </citation>
    <scope>NUCLEOTIDE SEQUENCE [LARGE SCALE GENOMIC DNA]</scope>
    <source>
        <strain evidence="6">cv. G240</strain>
        <tissue evidence="5">Leaf</tissue>
    </source>
</reference>
<comment type="similarity">
    <text evidence="1">Belongs to the jacalin lectin family.</text>
</comment>
<evidence type="ECO:0000256" key="1">
    <source>
        <dbReference type="ARBA" id="ARBA00006568"/>
    </source>
</evidence>
<dbReference type="GO" id="GO:0030246">
    <property type="term" value="F:carbohydrate binding"/>
    <property type="evidence" value="ECO:0007669"/>
    <property type="project" value="UniProtKB-KW"/>
</dbReference>
<dbReference type="Pfam" id="PF01419">
    <property type="entry name" value="Jacalin"/>
    <property type="match status" value="1"/>
</dbReference>
<dbReference type="PROSITE" id="PS51752">
    <property type="entry name" value="JACALIN_LECTIN"/>
    <property type="match status" value="1"/>
</dbReference>
<evidence type="ECO:0000256" key="2">
    <source>
        <dbReference type="ARBA" id="ARBA00022734"/>
    </source>
</evidence>
<evidence type="ECO:0000313" key="5">
    <source>
        <dbReference type="EMBL" id="KAF5950819.1"/>
    </source>
</evidence>
<dbReference type="InterPro" id="IPR001229">
    <property type="entry name" value="Jacalin-like_lectin_dom"/>
</dbReference>
<dbReference type="InterPro" id="IPR033734">
    <property type="entry name" value="Jacalin-like_lectin_dom_plant"/>
</dbReference>
<feature type="compositionally biased region" description="Pro residues" evidence="3">
    <location>
        <begin position="1"/>
        <end position="10"/>
    </location>
</feature>
<dbReference type="SUPFAM" id="SSF51101">
    <property type="entry name" value="Mannose-binding lectins"/>
    <property type="match status" value="1"/>
</dbReference>
<comment type="caution">
    <text evidence="5">The sequence shown here is derived from an EMBL/GenBank/DDBJ whole genome shotgun (WGS) entry which is preliminary data.</text>
</comment>
<gene>
    <name evidence="5" type="ORF">HYC85_012812</name>
</gene>
<dbReference type="InterPro" id="IPR036404">
    <property type="entry name" value="Jacalin-like_lectin_dom_sf"/>
</dbReference>
<organism evidence="5 6">
    <name type="scientific">Camellia sinensis</name>
    <name type="common">Tea plant</name>
    <name type="synonym">Thea sinensis</name>
    <dbReference type="NCBI Taxonomy" id="4442"/>
    <lineage>
        <taxon>Eukaryota</taxon>
        <taxon>Viridiplantae</taxon>
        <taxon>Streptophyta</taxon>
        <taxon>Embryophyta</taxon>
        <taxon>Tracheophyta</taxon>
        <taxon>Spermatophyta</taxon>
        <taxon>Magnoliopsida</taxon>
        <taxon>eudicotyledons</taxon>
        <taxon>Gunneridae</taxon>
        <taxon>Pentapetalae</taxon>
        <taxon>asterids</taxon>
        <taxon>Ericales</taxon>
        <taxon>Theaceae</taxon>
        <taxon>Camellia</taxon>
    </lineage>
</organism>
<dbReference type="CDD" id="cd09612">
    <property type="entry name" value="Jacalin"/>
    <property type="match status" value="1"/>
</dbReference>
<sequence>MAHKPFPAPPRQSTSVWCKTRHKTVESRDPEARRVAETSGNSRRTQTWMITECSSGVIQRKNIMFKLSSNKRPTGKAWDHKGKTELLQIFISHGGGVSNCLQFLYVENGNLVVSERLGGSDHGRNFNTVTLNYPDEFLTSISGSFTTGYTNRVSSITFGTNQGSHGPFGKPGKDDMEFNFQLGKYRPFGGFHGSTTSDGYPTSNGYLESIGVYVKPIASLSDLNSTGKVKKERI</sequence>
<keyword evidence="6" id="KW-1185">Reference proteome</keyword>
<dbReference type="EMBL" id="JACBKZ010000005">
    <property type="protein sequence ID" value="KAF5950819.1"/>
    <property type="molecule type" value="Genomic_DNA"/>
</dbReference>
<evidence type="ECO:0000259" key="4">
    <source>
        <dbReference type="PROSITE" id="PS51752"/>
    </source>
</evidence>
<proteinExistence type="inferred from homology"/>
<reference evidence="6" key="1">
    <citation type="journal article" date="2020" name="Nat. Commun.">
        <title>Genome assembly of wild tea tree DASZ reveals pedigree and selection history of tea varieties.</title>
        <authorList>
            <person name="Zhang W."/>
            <person name="Zhang Y."/>
            <person name="Qiu H."/>
            <person name="Guo Y."/>
            <person name="Wan H."/>
            <person name="Zhang X."/>
            <person name="Scossa F."/>
            <person name="Alseekh S."/>
            <person name="Zhang Q."/>
            <person name="Wang P."/>
            <person name="Xu L."/>
            <person name="Schmidt M.H."/>
            <person name="Jia X."/>
            <person name="Li D."/>
            <person name="Zhu A."/>
            <person name="Guo F."/>
            <person name="Chen W."/>
            <person name="Ni D."/>
            <person name="Usadel B."/>
            <person name="Fernie A.R."/>
            <person name="Wen W."/>
        </authorList>
    </citation>
    <scope>NUCLEOTIDE SEQUENCE [LARGE SCALE GENOMIC DNA]</scope>
    <source>
        <strain evidence="6">cv. G240</strain>
    </source>
</reference>
<evidence type="ECO:0000313" key="6">
    <source>
        <dbReference type="Proteomes" id="UP000593564"/>
    </source>
</evidence>
<name>A0A7J7HDK1_CAMSI</name>
<dbReference type="PANTHER" id="PTHR47293">
    <property type="entry name" value="JACALIN-RELATED LECTIN 3"/>
    <property type="match status" value="1"/>
</dbReference>
<protein>
    <recommendedName>
        <fullName evidence="4">Jacalin-type lectin domain-containing protein</fullName>
    </recommendedName>
</protein>
<dbReference type="Proteomes" id="UP000593564">
    <property type="component" value="Unassembled WGS sequence"/>
</dbReference>
<dbReference type="Gene3D" id="2.100.10.30">
    <property type="entry name" value="Jacalin-like lectin domain"/>
    <property type="match status" value="1"/>
</dbReference>
<feature type="domain" description="Jacalin-type lectin" evidence="4">
    <location>
        <begin position="64"/>
        <end position="216"/>
    </location>
</feature>
<dbReference type="PANTHER" id="PTHR47293:SF70">
    <property type="entry name" value="JACALIN-RELATED LECTIN 24-RELATED"/>
    <property type="match status" value="1"/>
</dbReference>
<dbReference type="SMART" id="SM00915">
    <property type="entry name" value="Jacalin"/>
    <property type="match status" value="1"/>
</dbReference>
<feature type="compositionally biased region" description="Basic and acidic residues" evidence="3">
    <location>
        <begin position="23"/>
        <end position="36"/>
    </location>
</feature>
<keyword evidence="2" id="KW-0430">Lectin</keyword>
<accession>A0A7J7HDK1</accession>